<dbReference type="Proteomes" id="UP001501556">
    <property type="component" value="Unassembled WGS sequence"/>
</dbReference>
<protein>
    <recommendedName>
        <fullName evidence="4">Electron transfer DM13</fullName>
    </recommendedName>
</protein>
<dbReference type="PROSITE" id="PS51257">
    <property type="entry name" value="PROKAR_LIPOPROTEIN"/>
    <property type="match status" value="1"/>
</dbReference>
<sequence length="154" mass="15915">MEKRLTTRFLLPVLAALTLALGACNKSVDAPTPAAPVAPAGTTTLRMGTVVAQGGVMSGGTLDIVKAPDGTEHIRFNTGFHSDFHTGSLGIYLAKSDDLIRNQRAANPANVLRVGTITQSGAQSLLITGTATGFSHVILHCDAAQYNFGAAALK</sequence>
<proteinExistence type="predicted"/>
<reference evidence="3" key="1">
    <citation type="journal article" date="2019" name="Int. J. Syst. Evol. Microbiol.">
        <title>The Global Catalogue of Microorganisms (GCM) 10K type strain sequencing project: providing services to taxonomists for standard genome sequencing and annotation.</title>
        <authorList>
            <consortium name="The Broad Institute Genomics Platform"/>
            <consortium name="The Broad Institute Genome Sequencing Center for Infectious Disease"/>
            <person name="Wu L."/>
            <person name="Ma J."/>
        </authorList>
    </citation>
    <scope>NUCLEOTIDE SEQUENCE [LARGE SCALE GENOMIC DNA]</scope>
    <source>
        <strain evidence="3">JCM 17217</strain>
    </source>
</reference>
<accession>A0ABP7PCX3</accession>
<keyword evidence="3" id="KW-1185">Reference proteome</keyword>
<name>A0ABP7PCX3_9BACT</name>
<comment type="caution">
    <text evidence="2">The sequence shown here is derived from an EMBL/GenBank/DDBJ whole genome shotgun (WGS) entry which is preliminary data.</text>
</comment>
<evidence type="ECO:0000256" key="1">
    <source>
        <dbReference type="SAM" id="SignalP"/>
    </source>
</evidence>
<dbReference type="EMBL" id="BAABDI010000003">
    <property type="protein sequence ID" value="GAA3963240.1"/>
    <property type="molecule type" value="Genomic_DNA"/>
</dbReference>
<organism evidence="2 3">
    <name type="scientific">Hymenobacter antarcticus</name>
    <dbReference type="NCBI Taxonomy" id="486270"/>
    <lineage>
        <taxon>Bacteria</taxon>
        <taxon>Pseudomonadati</taxon>
        <taxon>Bacteroidota</taxon>
        <taxon>Cytophagia</taxon>
        <taxon>Cytophagales</taxon>
        <taxon>Hymenobacteraceae</taxon>
        <taxon>Hymenobacter</taxon>
    </lineage>
</organism>
<keyword evidence="1" id="KW-0732">Signal</keyword>
<feature type="signal peptide" evidence="1">
    <location>
        <begin position="1"/>
        <end position="25"/>
    </location>
</feature>
<evidence type="ECO:0000313" key="2">
    <source>
        <dbReference type="EMBL" id="GAA3963240.1"/>
    </source>
</evidence>
<dbReference type="RefSeq" id="WP_345121137.1">
    <property type="nucleotide sequence ID" value="NZ_BAABDI010000003.1"/>
</dbReference>
<evidence type="ECO:0000313" key="3">
    <source>
        <dbReference type="Proteomes" id="UP001501556"/>
    </source>
</evidence>
<gene>
    <name evidence="2" type="ORF">GCM10022407_07420</name>
</gene>
<evidence type="ECO:0008006" key="4">
    <source>
        <dbReference type="Google" id="ProtNLM"/>
    </source>
</evidence>
<feature type="chain" id="PRO_5045707191" description="Electron transfer DM13" evidence="1">
    <location>
        <begin position="26"/>
        <end position="154"/>
    </location>
</feature>